<reference evidence="3" key="1">
    <citation type="submission" date="2020-07" db="EMBL/GenBank/DDBJ databases">
        <title>Huge and variable diversity of episymbiotic CPR bacteria and DPANN archaea in groundwater ecosystems.</title>
        <authorList>
            <person name="He C.Y."/>
            <person name="Keren R."/>
            <person name="Whittaker M."/>
            <person name="Farag I.F."/>
            <person name="Doudna J."/>
            <person name="Cate J.H.D."/>
            <person name="Banfield J.F."/>
        </authorList>
    </citation>
    <scope>NUCLEOTIDE SEQUENCE</scope>
    <source>
        <strain evidence="3">NC_groundwater_17_Pr7_B-0.1um_64_12</strain>
    </source>
</reference>
<dbReference type="EMBL" id="JACOSL010000057">
    <property type="protein sequence ID" value="MBI1757271.1"/>
    <property type="molecule type" value="Genomic_DNA"/>
</dbReference>
<evidence type="ECO:0000313" key="4">
    <source>
        <dbReference type="Proteomes" id="UP000727962"/>
    </source>
</evidence>
<dbReference type="Gene3D" id="3.10.560.10">
    <property type="entry name" value="Outer membrane lipoprotein wza domain like"/>
    <property type="match status" value="2"/>
</dbReference>
<name>A0A931M1J7_FIMGI</name>
<feature type="domain" description="Soluble ligand binding" evidence="2">
    <location>
        <begin position="205"/>
        <end position="255"/>
    </location>
</feature>
<comment type="caution">
    <text evidence="3">The sequence shown here is derived from an EMBL/GenBank/DDBJ whole genome shotgun (WGS) entry which is preliminary data.</text>
</comment>
<dbReference type="Proteomes" id="UP000727962">
    <property type="component" value="Unassembled WGS sequence"/>
</dbReference>
<dbReference type="InterPro" id="IPR049712">
    <property type="entry name" value="Poly_export"/>
</dbReference>
<evidence type="ECO:0000256" key="1">
    <source>
        <dbReference type="SAM" id="MobiDB-lite"/>
    </source>
</evidence>
<dbReference type="Pfam" id="PF10531">
    <property type="entry name" value="SLBB"/>
    <property type="match status" value="2"/>
</dbReference>
<dbReference type="InterPro" id="IPR019554">
    <property type="entry name" value="Soluble_ligand-bd"/>
</dbReference>
<accession>A0A931M1J7</accession>
<dbReference type="AlphaFoldDB" id="A0A931M1J7"/>
<evidence type="ECO:0000313" key="3">
    <source>
        <dbReference type="EMBL" id="MBI1757271.1"/>
    </source>
</evidence>
<organism evidence="3 4">
    <name type="scientific">Fimbriimonas ginsengisoli</name>
    <dbReference type="NCBI Taxonomy" id="1005039"/>
    <lineage>
        <taxon>Bacteria</taxon>
        <taxon>Bacillati</taxon>
        <taxon>Armatimonadota</taxon>
        <taxon>Fimbriimonadia</taxon>
        <taxon>Fimbriimonadales</taxon>
        <taxon>Fimbriimonadaceae</taxon>
        <taxon>Fimbriimonas</taxon>
    </lineage>
</organism>
<gene>
    <name evidence="3" type="ORF">HYR64_09215</name>
</gene>
<protein>
    <submittedName>
        <fullName evidence="3">SLBB domain-containing protein</fullName>
    </submittedName>
</protein>
<feature type="region of interest" description="Disordered" evidence="1">
    <location>
        <begin position="235"/>
        <end position="257"/>
    </location>
</feature>
<proteinExistence type="predicted"/>
<feature type="compositionally biased region" description="Basic and acidic residues" evidence="1">
    <location>
        <begin position="240"/>
        <end position="250"/>
    </location>
</feature>
<dbReference type="PANTHER" id="PTHR33619:SF3">
    <property type="entry name" value="POLYSACCHARIDE EXPORT PROTEIN GFCE-RELATED"/>
    <property type="match status" value="1"/>
</dbReference>
<feature type="domain" description="Soluble ligand binding" evidence="2">
    <location>
        <begin position="275"/>
        <end position="319"/>
    </location>
</feature>
<sequence>MGRRFESGWRHHLSVDPMPPRNILTRSALALSALVCISAACLAKDVLAPRDRVEIICEDDPSLCLMRSVTADGYLSLPIIGAVDAAGPFADGVAGRIEQALAARGLAWRVRVRRALDPCVGVFFSGAVGLAGSTAWRKGLRVSEVLALAAPLRTSGLEKVLIVNAVGGRDTVDASAMGFAGSVADGLLQPGDRLSVPLAESPSEVYVLGGVHDPGAKPWRAGMTVEDALAAAGGVSPHGDPAHIDVESKGEPSSGRALRRGDVVRVGLRSVRAFVSVTGAVQRPGVVAFRPGLTLTQALAEAGGPAERADVAHVILRSLLRRKSATYDLKTIASGKVKDPVLSASDSIEIPTLGAAK</sequence>
<dbReference type="GO" id="GO:0015159">
    <property type="term" value="F:polysaccharide transmembrane transporter activity"/>
    <property type="evidence" value="ECO:0007669"/>
    <property type="project" value="InterPro"/>
</dbReference>
<dbReference type="PANTHER" id="PTHR33619">
    <property type="entry name" value="POLYSACCHARIDE EXPORT PROTEIN GFCE-RELATED"/>
    <property type="match status" value="1"/>
</dbReference>
<evidence type="ECO:0000259" key="2">
    <source>
        <dbReference type="Pfam" id="PF10531"/>
    </source>
</evidence>